<proteinExistence type="predicted"/>
<sequence length="99" mass="11508">MRRHKDRSIDVNNKSSVKYIGKCTEIDDIHELEVQIRNFIVVMKTKYGEDYKATSINDCIDALNRHLNQYSVIRQTDVPSLWQILDGKLKVITEQGGKE</sequence>
<evidence type="ECO:0000313" key="2">
    <source>
        <dbReference type="Proteomes" id="UP000234323"/>
    </source>
</evidence>
<evidence type="ECO:0000313" key="1">
    <source>
        <dbReference type="EMBL" id="PKY55487.1"/>
    </source>
</evidence>
<dbReference type="VEuPathDB" id="FungiDB:FUN_003775"/>
<gene>
    <name evidence="1" type="ORF">RhiirA4_474977</name>
</gene>
<keyword evidence="2" id="KW-1185">Reference proteome</keyword>
<dbReference type="OrthoDB" id="2434853at2759"/>
<dbReference type="EMBL" id="LLXI01001870">
    <property type="protein sequence ID" value="PKY55487.1"/>
    <property type="molecule type" value="Genomic_DNA"/>
</dbReference>
<reference evidence="1 2" key="1">
    <citation type="submission" date="2015-10" db="EMBL/GenBank/DDBJ databases">
        <title>Genome analyses suggest a sexual origin of heterokaryosis in a supposedly ancient asexual fungus.</title>
        <authorList>
            <person name="Ropars J."/>
            <person name="Sedzielewska K."/>
            <person name="Noel J."/>
            <person name="Charron P."/>
            <person name="Farinelli L."/>
            <person name="Marton T."/>
            <person name="Kruger M."/>
            <person name="Pelin A."/>
            <person name="Brachmann A."/>
            <person name="Corradi N."/>
        </authorList>
    </citation>
    <scope>NUCLEOTIDE SEQUENCE [LARGE SCALE GENOMIC DNA]</scope>
    <source>
        <strain evidence="1 2">A4</strain>
    </source>
</reference>
<protein>
    <submittedName>
        <fullName evidence="1">Uncharacterized protein</fullName>
    </submittedName>
</protein>
<comment type="caution">
    <text evidence="1">The sequence shown here is derived from an EMBL/GenBank/DDBJ whole genome shotgun (WGS) entry which is preliminary data.</text>
</comment>
<name>A0A2I1H9E0_9GLOM</name>
<accession>A0A2I1H9E0</accession>
<dbReference type="Proteomes" id="UP000234323">
    <property type="component" value="Unassembled WGS sequence"/>
</dbReference>
<dbReference type="AlphaFoldDB" id="A0A2I1H9E0"/>
<organism evidence="1 2">
    <name type="scientific">Rhizophagus irregularis</name>
    <dbReference type="NCBI Taxonomy" id="588596"/>
    <lineage>
        <taxon>Eukaryota</taxon>
        <taxon>Fungi</taxon>
        <taxon>Fungi incertae sedis</taxon>
        <taxon>Mucoromycota</taxon>
        <taxon>Glomeromycotina</taxon>
        <taxon>Glomeromycetes</taxon>
        <taxon>Glomerales</taxon>
        <taxon>Glomeraceae</taxon>
        <taxon>Rhizophagus</taxon>
    </lineage>
</organism>